<dbReference type="InterPro" id="IPR004981">
    <property type="entry name" value="Trp_2_3_dOase"/>
</dbReference>
<dbReference type="Pfam" id="PF03301">
    <property type="entry name" value="Trp_dioxygenase"/>
    <property type="match status" value="1"/>
</dbReference>
<gene>
    <name evidence="1" type="ORF">SAMN05216275_10666</name>
</gene>
<dbReference type="PANTHER" id="PTHR10138:SF0">
    <property type="entry name" value="TRYPTOPHAN 2,3-DIOXYGENASE"/>
    <property type="match status" value="1"/>
</dbReference>
<keyword evidence="1" id="KW-0223">Dioxygenase</keyword>
<dbReference type="GO" id="GO:0019442">
    <property type="term" value="P:L-tryptophan catabolic process to acetyl-CoA"/>
    <property type="evidence" value="ECO:0007669"/>
    <property type="project" value="TreeGrafter"/>
</dbReference>
<dbReference type="Proteomes" id="UP000199111">
    <property type="component" value="Unassembled WGS sequence"/>
</dbReference>
<dbReference type="Gene3D" id="1.20.58.480">
    <property type="match status" value="2"/>
</dbReference>
<keyword evidence="2" id="KW-1185">Reference proteome</keyword>
<dbReference type="PANTHER" id="PTHR10138">
    <property type="entry name" value="TRYPTOPHAN 2,3-DIOXYGENASE"/>
    <property type="match status" value="1"/>
</dbReference>
<dbReference type="GO" id="GO:0004833">
    <property type="term" value="F:L-tryptophan 2,3-dioxygenase activity"/>
    <property type="evidence" value="ECO:0007669"/>
    <property type="project" value="InterPro"/>
</dbReference>
<proteinExistence type="predicted"/>
<dbReference type="GO" id="GO:0020037">
    <property type="term" value="F:heme binding"/>
    <property type="evidence" value="ECO:0007669"/>
    <property type="project" value="InterPro"/>
</dbReference>
<dbReference type="SUPFAM" id="SSF140959">
    <property type="entry name" value="Indolic compounds 2,3-dioxygenase-like"/>
    <property type="match status" value="1"/>
</dbReference>
<sequence length="220" mass="24376">MRVDDLLSLQRDSKSVIHRDELLFQTVHQSTELWLKLVNHEAVEAAGMIAADQPLGAARLLGRSATGFRLITNQLDMLRHLAPADFHAFRRELGNGSGFESPGWRSIQHAGRTLDAEFTAYLGRHSIDLLELYRGSVDDPAYLLAEALVDFDEGVAVWRTVHYKIATRVIGHEVVGTKGTPVDILAKLIAHKFFPDLWTVRTRLTAAHPLGSHTPASDVG</sequence>
<protein>
    <submittedName>
        <fullName evidence="1">Tryptophan 2,3-dioxygenase</fullName>
    </submittedName>
</protein>
<dbReference type="InterPro" id="IPR037217">
    <property type="entry name" value="Trp/Indoleamine_2_3_dOase-like"/>
</dbReference>
<dbReference type="GO" id="GO:0046872">
    <property type="term" value="F:metal ion binding"/>
    <property type="evidence" value="ECO:0007669"/>
    <property type="project" value="InterPro"/>
</dbReference>
<dbReference type="EMBL" id="FOQY01000006">
    <property type="protein sequence ID" value="SFJ02550.1"/>
    <property type="molecule type" value="Genomic_DNA"/>
</dbReference>
<name>A0A1I3N0L6_9ACTN</name>
<accession>A0A1I3N0L6</accession>
<organism evidence="1 2">
    <name type="scientific">Streptosporangium canum</name>
    <dbReference type="NCBI Taxonomy" id="324952"/>
    <lineage>
        <taxon>Bacteria</taxon>
        <taxon>Bacillati</taxon>
        <taxon>Actinomycetota</taxon>
        <taxon>Actinomycetes</taxon>
        <taxon>Streptosporangiales</taxon>
        <taxon>Streptosporangiaceae</taxon>
        <taxon>Streptosporangium</taxon>
    </lineage>
</organism>
<dbReference type="AlphaFoldDB" id="A0A1I3N0L6"/>
<evidence type="ECO:0000313" key="2">
    <source>
        <dbReference type="Proteomes" id="UP000199111"/>
    </source>
</evidence>
<keyword evidence="1" id="KW-0560">Oxidoreductase</keyword>
<reference evidence="2" key="1">
    <citation type="submission" date="2016-10" db="EMBL/GenBank/DDBJ databases">
        <authorList>
            <person name="Varghese N."/>
            <person name="Submissions S."/>
        </authorList>
    </citation>
    <scope>NUCLEOTIDE SEQUENCE [LARGE SCALE GENOMIC DNA]</scope>
    <source>
        <strain evidence="2">CGMCC 4.2126</strain>
    </source>
</reference>
<dbReference type="GO" id="GO:0019441">
    <property type="term" value="P:L-tryptophan catabolic process to kynurenine"/>
    <property type="evidence" value="ECO:0007669"/>
    <property type="project" value="InterPro"/>
</dbReference>
<evidence type="ECO:0000313" key="1">
    <source>
        <dbReference type="EMBL" id="SFJ02550.1"/>
    </source>
</evidence>